<feature type="region of interest" description="Disordered" evidence="2">
    <location>
        <begin position="2073"/>
        <end position="2102"/>
    </location>
</feature>
<feature type="compositionally biased region" description="Basic and acidic residues" evidence="2">
    <location>
        <begin position="624"/>
        <end position="647"/>
    </location>
</feature>
<feature type="region of interest" description="Disordered" evidence="2">
    <location>
        <begin position="2501"/>
        <end position="2604"/>
    </location>
</feature>
<feature type="region of interest" description="Disordered" evidence="2">
    <location>
        <begin position="2210"/>
        <end position="2238"/>
    </location>
</feature>
<feature type="region of interest" description="Disordered" evidence="2">
    <location>
        <begin position="4274"/>
        <end position="4293"/>
    </location>
</feature>
<feature type="region of interest" description="Disordered" evidence="2">
    <location>
        <begin position="72"/>
        <end position="136"/>
    </location>
</feature>
<feature type="compositionally biased region" description="Basic and acidic residues" evidence="2">
    <location>
        <begin position="1989"/>
        <end position="2008"/>
    </location>
</feature>
<feature type="compositionally biased region" description="Basic and acidic residues" evidence="2">
    <location>
        <begin position="2994"/>
        <end position="3026"/>
    </location>
</feature>
<dbReference type="PANTHER" id="PTHR35511:SF2">
    <property type="entry name" value="A-KINASE ANCHOR-LIKE PROTEIN"/>
    <property type="match status" value="1"/>
</dbReference>
<feature type="compositionally biased region" description="Basic and acidic residues" evidence="2">
    <location>
        <begin position="2455"/>
        <end position="2485"/>
    </location>
</feature>
<feature type="region of interest" description="Disordered" evidence="2">
    <location>
        <begin position="281"/>
        <end position="314"/>
    </location>
</feature>
<feature type="compositionally biased region" description="Basic and acidic residues" evidence="2">
    <location>
        <begin position="2580"/>
        <end position="2601"/>
    </location>
</feature>
<feature type="compositionally biased region" description="Basic and acidic residues" evidence="2">
    <location>
        <begin position="4280"/>
        <end position="4293"/>
    </location>
</feature>
<feature type="compositionally biased region" description="Basic and acidic residues" evidence="2">
    <location>
        <begin position="158"/>
        <end position="168"/>
    </location>
</feature>
<feature type="compositionally biased region" description="Polar residues" evidence="2">
    <location>
        <begin position="1464"/>
        <end position="1478"/>
    </location>
</feature>
<proteinExistence type="predicted"/>
<feature type="compositionally biased region" description="Basic and acidic residues" evidence="2">
    <location>
        <begin position="3751"/>
        <end position="3761"/>
    </location>
</feature>
<feature type="compositionally biased region" description="Basic and acidic residues" evidence="2">
    <location>
        <begin position="340"/>
        <end position="349"/>
    </location>
</feature>
<feature type="compositionally biased region" description="Basic and acidic residues" evidence="2">
    <location>
        <begin position="2512"/>
        <end position="2530"/>
    </location>
</feature>
<feature type="compositionally biased region" description="Polar residues" evidence="2">
    <location>
        <begin position="1389"/>
        <end position="1400"/>
    </location>
</feature>
<feature type="compositionally biased region" description="Low complexity" evidence="2">
    <location>
        <begin position="1776"/>
        <end position="1785"/>
    </location>
</feature>
<feature type="compositionally biased region" description="Basic and acidic residues" evidence="2">
    <location>
        <begin position="514"/>
        <end position="534"/>
    </location>
</feature>
<feature type="compositionally biased region" description="Polar residues" evidence="2">
    <location>
        <begin position="1630"/>
        <end position="1664"/>
    </location>
</feature>
<feature type="compositionally biased region" description="Basic and acidic residues" evidence="2">
    <location>
        <begin position="3924"/>
        <end position="3944"/>
    </location>
</feature>
<feature type="compositionally biased region" description="Basic and acidic residues" evidence="2">
    <location>
        <begin position="3159"/>
        <end position="3173"/>
    </location>
</feature>
<feature type="region of interest" description="Disordered" evidence="2">
    <location>
        <begin position="3633"/>
        <end position="3787"/>
    </location>
</feature>
<feature type="region of interest" description="Disordered" evidence="2">
    <location>
        <begin position="3924"/>
        <end position="3951"/>
    </location>
</feature>
<dbReference type="EMBL" id="CM004403">
    <property type="protein sequence ID" value="OAY25663.1"/>
    <property type="molecule type" value="Genomic_DNA"/>
</dbReference>
<evidence type="ECO:0000256" key="2">
    <source>
        <dbReference type="SAM" id="MobiDB-lite"/>
    </source>
</evidence>
<feature type="compositionally biased region" description="Basic and acidic residues" evidence="2">
    <location>
        <begin position="2223"/>
        <end position="2238"/>
    </location>
</feature>
<feature type="compositionally biased region" description="Basic and acidic residues" evidence="2">
    <location>
        <begin position="2873"/>
        <end position="2901"/>
    </location>
</feature>
<feature type="compositionally biased region" description="Basic and acidic residues" evidence="2">
    <location>
        <begin position="2142"/>
        <end position="2161"/>
    </location>
</feature>
<feature type="compositionally biased region" description="Basic and acidic residues" evidence="2">
    <location>
        <begin position="1251"/>
        <end position="1260"/>
    </location>
</feature>
<name>A0A2C9U822_MANES</name>
<feature type="compositionally biased region" description="Basic and acidic residues" evidence="2">
    <location>
        <begin position="1366"/>
        <end position="1380"/>
    </location>
</feature>
<feature type="region of interest" description="Disordered" evidence="2">
    <location>
        <begin position="4705"/>
        <end position="4742"/>
    </location>
</feature>
<feature type="compositionally biased region" description="Basic and acidic residues" evidence="2">
    <location>
        <begin position="2550"/>
        <end position="2572"/>
    </location>
</feature>
<feature type="region of interest" description="Disordered" evidence="2">
    <location>
        <begin position="1209"/>
        <end position="1290"/>
    </location>
</feature>
<feature type="region of interest" description="Disordered" evidence="2">
    <location>
        <begin position="1630"/>
        <end position="1796"/>
    </location>
</feature>
<feature type="region of interest" description="Disordered" evidence="2">
    <location>
        <begin position="992"/>
        <end position="1018"/>
    </location>
</feature>
<feature type="compositionally biased region" description="Basic and acidic residues" evidence="2">
    <location>
        <begin position="2782"/>
        <end position="2793"/>
    </location>
</feature>
<feature type="compositionally biased region" description="Basic and acidic residues" evidence="2">
    <location>
        <begin position="2955"/>
        <end position="2987"/>
    </location>
</feature>
<feature type="compositionally biased region" description="Basic and acidic residues" evidence="2">
    <location>
        <begin position="2802"/>
        <end position="2821"/>
    </location>
</feature>
<feature type="compositionally biased region" description="Basic and acidic residues" evidence="2">
    <location>
        <begin position="3201"/>
        <end position="3215"/>
    </location>
</feature>
<reference evidence="3" key="1">
    <citation type="submission" date="2016-02" db="EMBL/GenBank/DDBJ databases">
        <title>WGS assembly of Manihot esculenta.</title>
        <authorList>
            <person name="Bredeson J.V."/>
            <person name="Prochnik S.E."/>
            <person name="Lyons J.B."/>
            <person name="Schmutz J."/>
            <person name="Grimwood J."/>
            <person name="Vrebalov J."/>
            <person name="Bart R.S."/>
            <person name="Amuge T."/>
            <person name="Ferguson M.E."/>
            <person name="Green R."/>
            <person name="Putnam N."/>
            <person name="Stites J."/>
            <person name="Rounsley S."/>
            <person name="Rokhsar D.S."/>
        </authorList>
    </citation>
    <scope>NUCLEOTIDE SEQUENCE [LARGE SCALE GENOMIC DNA]</scope>
    <source>
        <tissue evidence="3">Leaf</tissue>
    </source>
</reference>
<feature type="compositionally biased region" description="Low complexity" evidence="2">
    <location>
        <begin position="2440"/>
        <end position="2454"/>
    </location>
</feature>
<feature type="region of interest" description="Disordered" evidence="2">
    <location>
        <begin position="1361"/>
        <end position="1401"/>
    </location>
</feature>
<feature type="region of interest" description="Disordered" evidence="2">
    <location>
        <begin position="158"/>
        <end position="230"/>
    </location>
</feature>
<feature type="region of interest" description="Disordered" evidence="2">
    <location>
        <begin position="2131"/>
        <end position="2170"/>
    </location>
</feature>
<sequence length="4742" mass="532376">MPYQAEKEMPENEKQIQKDEKFKAAAEEMETKEDEVISEKKKKAEKDETSCEISDATEISLKMDKIEEPRLRFGEEEIREERISDHNEENTKTIGKETIGLQKYEGDGPKENEDAELTTSKEASIAEASSGHNEETMVHIPELTVHDLETNVEQRTEACLKNENDKTWSTETAVTEEKSGKKTSEGVQEKKEERCSSFLEENKSPDEDEIVENKGSEKEGIEHEAIEETSQTLRESIDIIENEGEASSAIIERVDVTLATDTSRIQEDDVLQVGDKVEETFSHKMKEEKQDTNENKKDMTPIIGESQEKDHVDIPGVTQTEEKCLQKAEETQVSNVVQEKWSKDVKENPQEEGQTEILEKAQGDGSGGENITNEMIPEQKLENLLVNHKEGRENIDEQVTVTETLATESIHDIGHTVIAAEDINEALTASGQSKDEPENEEIKTTLEMASMETEKIASGECPETIACAKEDTSIKNVEEMCLEEVDKTQVSNVVQENWTEDVKENPQEEGQIEIPKKAEADCSEGENVKDEMTREQKLDSMLVNHKEDKEDIDEQLDVTKALAEKSRHIAHPVIVVEDINDALTAPGHSIDEPGNEEIKASLEKASEEIETTASGECSETIACPKEDTSIKNEEESSDRKDKEEKSMDTGAIREIGILKLENLQPKELNEKVEIKEVEIPNKSLHELTATHSLEKKTGQLEDEELSVVSEEPQDQVEEEEKSVKVDAIRDDGTPKIENPQSTQVNEKIEMAEVEIQNKSIDELNETHSLKQERGPVEGKELGEISEFEPQDQVEEEEKSVVIDMIRDDGIPKVENLSPAEVNEKTDVTEVEISNKSIGEFSSTHSMEREILLGEDEELMEVSNSKPQDQVQEANEAGTQEGNHDKHNYSACERTKEVNLELTEPSSETSTAKIEKLEEAGAYDSKEKLEIKDAPTSIEEQNFQAACLPEVVITLEGEKEEAKSIKNEEITGTREVNDVQNIKGNIMHLPSEVTDEETVQSSEQIESEVHISTGEDTIGQIVEGNNNEDISQESVEECAVKNVQNDEKNSDKSVITEIFHENETVKTVDYIANEAEQNDERPNPTLQSSLVDSMQSEHLTSHEVSSAGETVEDASSIQKDEYKENYTAQIEVEEHNEEKDKEDLETIMKTSHNTVGQIVEDNNNEDISQESVEECAVKNIHNDKKNSDKSIIKEVFQETETVKTVDYIANEAKQNDERPNSTLESSLVESTQSKNLTSHAVSSAGETVEDVSSIKKDEYKENYTGQIEVEEHNEEKKEEDLETTFQDNEPRENIKQLLNAISEETEAGVLSKMDNTAEERLEGTQDIERGIRMVTEEEITNESHIKSLSQQSVEQDQIKNFQNDDIGAEKSNTEKFEESKTAGRGKSIAHETNQIEESLPTSMVKEVESLQVEDKNIQVEASLEEKKEDGSSINMNEANASHARLEEDTMNIDVEKSKTDDFYHETNQNDESINSSTSLAKEAESLQGEGKNIPVEASLEEKKETCSSIKMDEVNGNNAQLEELEEQNEELLKSEEDSEQILKKIEPGEKLEQPITVVYAEREAVTWTEMANNTDAEITENPEDNVEGEMPKEEDDTKEYIIDERDIGSLSKECIEQGMLENFHNDEINAEASNQEIFKETPTSKTGESIALGTNENNENCNATHPTAPMKEKESLQSKVENINPTEVLPEDTTEEDESLTKASTDSDNNTESAEAMKNGEKERSQGEENREPELQKNETEEPPESSSNVITAKSETGKISEKANDIIIEKEVEAIQNTEETVQNDNNEEENEDIESKIQKVPTREDLKPEAKTCITNVSVKSEAVEIKPITSEIDVEGKHTSNKTEEELEKEEIEEVNNDTKPACLNEYNKIYITTEAHATRDISPQLAEEETALVNKGEKEEERPKMETQEVLDTQKLVLEEVNVMKDKSKEPAIAIAGEMEVVPEKEMHEITRSSKDEDIGKQIIEEGSATKDNVDVPVRGTDEEDPMRKVKEDESGTMKSKEEIKSFNSEPSEQIASRGYEIENQFNSMKDKEEPNMGLYPVEESEEGMLLKEGKESLVEVVFLESQSKEDTLMKEESHVNDSNNESVMEVTKETSVEGVEFEVEAKRQLESSGSYTKEKGPVSIVAKGNTLDGFDINAPRDDASTLVEKRDHDRPQEADEAEEDIKHDIQNQALIAGSDIQSELIISATFSGKISDDNLMECSKMSTKDSELITSQESKPVDENSSKHPTAHENIEIALISQATEPTHNEVTAAEEVSRLGLVDTGIENTNEEARSYESEDLHQNLELHNEQILSKPEDIEILKTEETGELVDQGEVCNSKTSEDETSKCTESINADRKETIPEEDCAKKSEDKEDDAKDSSKNCSLKKDDSVDKEAVELAEEKELEATQSKNYGIPTEENLESEESSKKLDCTSEVVKRDQSHETILETNLNTVEENIISESVEQSSQESQEHQETEEKAESKLEAEDHIKETQNADETTKAAILTEEVREFSLISTESLKATDSNKQTEKVSSEVQEAKEKEERELGDEDSENTASLSPTIPTKESEEKTKEQNKEGADSGYDKIKATTVVKEVLSDDRMDSKIPSDESKPHAVEVEASQQHIMVPEENPSSLASQLPPDDHESIKQETTTMGNANLDDTEDSGKVSDVVYGFSKRSVEELHTDEIREEIKEASETVDKSHSDETVAGIEVATDQTLQEEITKEHETPSLAMPCKEEEQGITATFENMGEKIEKVGIIKDEMPENSTALETTEDRCLDVEKGEPLDKVKEEIKEVSETALKSKHEVAMEDEGSDDKEEKSEEQHRTESGALLFKEHELEYSANIEKIEESIKEVELLVGGSKTNEEIFLPKEESRDLIVSQLNLELCKDKEESPNEAQREQDGTSLETEEKKESSDSILKSNSRDNEEHKSEISSDKTDTIEKLEEQNKTLSSSLLSKEQEDGTSAKIKSAEENKEREMLEDKSEAINDVFLQKEDPRELEVSQLEFQPDKDAKEESPNEIHDRQDGAIDVTKEAIKEVSESALQPSSEDHAEAAENEIVSDQSLSADKLHEQNQTASSGLLSKEQQHSISTNIDRIEEKEMEVKVLEIAPKETGEGYIKKEETRELKPSQLDLQIDNDMKDDGLELIHEAEYASHGTPDEHLKLQPELGQEIRDAEHPSESGKISESEITGPFEKTSNLKIEVNEESPEPESDVQGHEVFTESEETEIKEKHLEATTLDLMEKENQGEKTTGANQIIHNDVTNEQIMEEDDAKKCEEIINGEDGAKESHQDHEIKGEKNLGDEALTKAKQDETISTEKETVENLQQVAADNILVEEAAKIIYQEREMKDKEIPGDEKLAKEKQNEEISAGKGIIENLHHDVNENILDEEKTEEIHQEHEIKGDEILGDNMLAKEMQSEEMITEKGTVENLHQVVVNNLSKEAIEEIHQEHKIKVEESQGDNEVTNEQIMEENDAKKCEEITNGEEGAKESCKDHEINGEESLGDDALAKATQDETISTEKETVENHQQAVVNSILVEEATKIIHQEHEMKDEENLGDETKEKQNEEVSVGKGIIENLHQDVVENILGEEETIEIHQEHEIKGEEIVGDKVLAKEMQSEAISKEKGTVEKLYEAVVDNISSKEATEEIYQEHDIKDEESQGANEVTNEQIIEEDDAKKCEEIAKGEDGAKESHQDHEINGEESLGDEALTKETQDETISTERETVEHEIKVDESQGDNEVTNEQIMEENDDKKCEEITTDEDEAKENHQAHEIKGAESLGDEALTKATQDETISTKGETVENIQQATADNILIEEATKMIHQEHEMKGKEILADDILAKEVLCKEIVESNASETLQKHISKEKGIVEKLQEAIVDDISSEAATEEILQEQEIKVEESQEEDKVTNEQVSTDMEAFENLQQVVTDNILVEDVMKDEEIPRNEILGKEEQNEEISTKKGTTENLHQGGVENILGHQEHEIKGEEIPGDKVLAKEVEIVKTNASETLQKQINAEKGTVDNLHQAVVDNISSEEATKEINQEHEIKVEKTQRDDEVTNEQIMEENHEETEIIHDEEGAKASHQDHEVRGPGDETLTKGTQDEEISKKKETAEVIQQAIIGNNLVEEAIKMVHQEHEMKDEETLREKTLAKEIQSEVTSPEKGVMENIHQGISDTISSEGAIKEIHQENEIKSEEILADLELPGKMQSEVLWKEITKTDTSETFQKHTNAEKGTTENLQQVAVDNISGEKAIDKIQQERGVKSEENLEDNEVTDKQIMEDNDAKNCEAITYGEGGTKQSHQDHEIRSEESQGYEELTKEIQNEMISTEKGTAKSLQQAVADNNLVKEGTKMICQEHEMTEEGIQGDKILAKETQNEVLCKEIRMTDSSDTTENQINTEKGTIVNLHQGVDENISGEEATKEIHQEHEIKGEDILGDKMLAEVIQSEVLHKEIQKTDASETIEKHISTKIVIVENFHQAVQNENAEVHFPDETECRKTENAERKLNIESQGDETISRDCITDATTATEKELDVDTSRIEVAIGLPKASETMKDIHQEEKTSDGTLENQSLREVEPETMVSMGEKDVQQVLKEPVAETIQVTQIGGSQPVYATDVDLELKRVDHGTKDIVDEKDGKAIEEIVPRDSAKLSLFDMMQKSTRERQEARESAEEKEPKARKEELEQTEKAKSDEEEDDEREEQKKDDSGSDAPVIVEASRDIEIKVAHKKSHNILSGVGSKVKHSISKVKKAITGKSSHPKQQSPK</sequence>
<feature type="compositionally biased region" description="Polar residues" evidence="2">
    <location>
        <begin position="1083"/>
        <end position="1116"/>
    </location>
</feature>
<feature type="region of interest" description="Disordered" evidence="2">
    <location>
        <begin position="1463"/>
        <end position="1498"/>
    </location>
</feature>
<feature type="compositionally biased region" description="Basic residues" evidence="2">
    <location>
        <begin position="4717"/>
        <end position="4729"/>
    </location>
</feature>
<feature type="region of interest" description="Disordered" evidence="2">
    <location>
        <begin position="4628"/>
        <end position="4693"/>
    </location>
</feature>
<keyword evidence="1" id="KW-0175">Coiled coil</keyword>
<feature type="compositionally biased region" description="Basic and acidic residues" evidence="2">
    <location>
        <begin position="1947"/>
        <end position="1977"/>
    </location>
</feature>
<feature type="compositionally biased region" description="Acidic residues" evidence="2">
    <location>
        <begin position="1688"/>
        <end position="1697"/>
    </location>
</feature>
<feature type="compositionally biased region" description="Basic and acidic residues" evidence="2">
    <location>
        <begin position="721"/>
        <end position="734"/>
    </location>
</feature>
<feature type="compositionally biased region" description="Polar residues" evidence="2">
    <location>
        <begin position="2539"/>
        <end position="2549"/>
    </location>
</feature>
<feature type="compositionally biased region" description="Acidic residues" evidence="2">
    <location>
        <begin position="1847"/>
        <end position="1858"/>
    </location>
</feature>
<feature type="compositionally biased region" description="Polar residues" evidence="2">
    <location>
        <begin position="4731"/>
        <end position="4742"/>
    </location>
</feature>
<feature type="compositionally biased region" description="Basic and acidic residues" evidence="2">
    <location>
        <begin position="2326"/>
        <end position="2391"/>
    </location>
</feature>
<feature type="compositionally biased region" description="Basic and acidic residues" evidence="2">
    <location>
        <begin position="1836"/>
        <end position="1846"/>
    </location>
</feature>
<organism evidence="3">
    <name type="scientific">Manihot esculenta</name>
    <name type="common">Cassava</name>
    <name type="synonym">Jatropha manihot</name>
    <dbReference type="NCBI Taxonomy" id="3983"/>
    <lineage>
        <taxon>Eukaryota</taxon>
        <taxon>Viridiplantae</taxon>
        <taxon>Streptophyta</taxon>
        <taxon>Embryophyta</taxon>
        <taxon>Tracheophyta</taxon>
        <taxon>Spermatophyta</taxon>
        <taxon>Magnoliopsida</taxon>
        <taxon>eudicotyledons</taxon>
        <taxon>Gunneridae</taxon>
        <taxon>Pentapetalae</taxon>
        <taxon>rosids</taxon>
        <taxon>fabids</taxon>
        <taxon>Malpighiales</taxon>
        <taxon>Euphorbiaceae</taxon>
        <taxon>Crotonoideae</taxon>
        <taxon>Manihoteae</taxon>
        <taxon>Manihot</taxon>
    </lineage>
</organism>
<feature type="compositionally biased region" description="Polar residues" evidence="2">
    <location>
        <begin position="2009"/>
        <end position="2018"/>
    </location>
</feature>
<feature type="region of interest" description="Disordered" evidence="2">
    <location>
        <begin position="2310"/>
        <end position="2488"/>
    </location>
</feature>
<feature type="compositionally biased region" description="Acidic residues" evidence="2">
    <location>
        <begin position="1576"/>
        <end position="1596"/>
    </location>
</feature>
<feature type="compositionally biased region" description="Basic and acidic residues" evidence="2">
    <location>
        <begin position="2073"/>
        <end position="2083"/>
    </location>
</feature>
<feature type="compositionally biased region" description="Acidic residues" evidence="2">
    <location>
        <begin position="783"/>
        <end position="797"/>
    </location>
</feature>
<feature type="compositionally biased region" description="Basic and acidic residues" evidence="2">
    <location>
        <begin position="72"/>
        <end position="95"/>
    </location>
</feature>
<feature type="compositionally biased region" description="Basic and acidic residues" evidence="2">
    <location>
        <begin position="1"/>
        <end position="26"/>
    </location>
</feature>
<feature type="compositionally biased region" description="Basic and acidic residues" evidence="2">
    <location>
        <begin position="3661"/>
        <end position="3685"/>
    </location>
</feature>
<feature type="compositionally biased region" description="Basic and acidic residues" evidence="2">
    <location>
        <begin position="34"/>
        <end position="49"/>
    </location>
</feature>
<feature type="region of interest" description="Disordered" evidence="2">
    <location>
        <begin position="688"/>
        <end position="744"/>
    </location>
</feature>
<feature type="compositionally biased region" description="Basic and acidic residues" evidence="2">
    <location>
        <begin position="1717"/>
        <end position="1739"/>
    </location>
</feature>
<gene>
    <name evidence="3" type="ORF">MANES_17G112400</name>
</gene>
<feature type="region of interest" description="Disordered" evidence="2">
    <location>
        <begin position="2782"/>
        <end position="2821"/>
    </location>
</feature>
<feature type="coiled-coil region" evidence="1">
    <location>
        <begin position="1510"/>
        <end position="1543"/>
    </location>
</feature>
<feature type="region of interest" description="Disordered" evidence="2">
    <location>
        <begin position="608"/>
        <end position="648"/>
    </location>
</feature>
<feature type="coiled-coil region" evidence="1">
    <location>
        <begin position="3866"/>
        <end position="3893"/>
    </location>
</feature>
<feature type="region of interest" description="Disordered" evidence="2">
    <location>
        <begin position="858"/>
        <end position="889"/>
    </location>
</feature>
<feature type="region of interest" description="Disordered" evidence="2">
    <location>
        <begin position="2873"/>
        <end position="3083"/>
    </location>
</feature>
<evidence type="ECO:0000256" key="1">
    <source>
        <dbReference type="SAM" id="Coils"/>
    </source>
</evidence>
<feature type="compositionally biased region" description="Polar residues" evidence="2">
    <location>
        <begin position="3772"/>
        <end position="3787"/>
    </location>
</feature>
<feature type="compositionally biased region" description="Polar residues" evidence="2">
    <location>
        <begin position="3646"/>
        <end position="3655"/>
    </location>
</feature>
<feature type="compositionally biased region" description="Basic and acidic residues" evidence="2">
    <location>
        <begin position="762"/>
        <end position="782"/>
    </location>
</feature>
<feature type="region of interest" description="Disordered" evidence="2">
    <location>
        <begin position="1947"/>
        <end position="2023"/>
    </location>
</feature>
<feature type="compositionally biased region" description="Basic and acidic residues" evidence="2">
    <location>
        <begin position="1268"/>
        <end position="1278"/>
    </location>
</feature>
<feature type="region of interest" description="Disordered" evidence="2">
    <location>
        <begin position="2745"/>
        <end position="2768"/>
    </location>
</feature>
<evidence type="ECO:0000313" key="3">
    <source>
        <dbReference type="EMBL" id="OAY25663.1"/>
    </source>
</evidence>
<feature type="compositionally biased region" description="Basic and acidic residues" evidence="2">
    <location>
        <begin position="3694"/>
        <end position="3719"/>
    </location>
</feature>
<feature type="compositionally biased region" description="Basic and acidic residues" evidence="2">
    <location>
        <begin position="2908"/>
        <end position="2934"/>
    </location>
</feature>
<feature type="compositionally biased region" description="Basic and acidic residues" evidence="2">
    <location>
        <begin position="3633"/>
        <end position="3644"/>
    </location>
</feature>
<feature type="region of interest" description="Disordered" evidence="2">
    <location>
        <begin position="1570"/>
        <end position="1597"/>
    </location>
</feature>
<feature type="region of interest" description="Disordered" evidence="2">
    <location>
        <begin position="3269"/>
        <end position="3301"/>
    </location>
</feature>
<feature type="region of interest" description="Disordered" evidence="2">
    <location>
        <begin position="4058"/>
        <end position="4090"/>
    </location>
</feature>
<feature type="region of interest" description="Disordered" evidence="2">
    <location>
        <begin position="498"/>
        <end position="534"/>
    </location>
</feature>
<feature type="compositionally biased region" description="Basic and acidic residues" evidence="2">
    <location>
        <begin position="2758"/>
        <end position="2768"/>
    </location>
</feature>
<feature type="region of interest" description="Disordered" evidence="2">
    <location>
        <begin position="1422"/>
        <end position="1447"/>
    </location>
</feature>
<feature type="compositionally biased region" description="Polar residues" evidence="2">
    <location>
        <begin position="861"/>
        <end position="880"/>
    </location>
</feature>
<feature type="compositionally biased region" description="Polar residues" evidence="2">
    <location>
        <begin position="1219"/>
        <end position="1244"/>
    </location>
</feature>
<feature type="compositionally biased region" description="Polar residues" evidence="2">
    <location>
        <begin position="2501"/>
        <end position="2511"/>
    </location>
</feature>
<feature type="compositionally biased region" description="Basic and acidic residues" evidence="2">
    <location>
        <begin position="2410"/>
        <end position="2431"/>
    </location>
</feature>
<protein>
    <submittedName>
        <fullName evidence="3">Uncharacterized protein</fullName>
    </submittedName>
</protein>
<feature type="compositionally biased region" description="Acidic residues" evidence="2">
    <location>
        <begin position="700"/>
        <end position="720"/>
    </location>
</feature>
<feature type="region of interest" description="Disordered" evidence="2">
    <location>
        <begin position="1"/>
        <end position="53"/>
    </location>
</feature>
<feature type="compositionally biased region" description="Basic and acidic residues" evidence="2">
    <location>
        <begin position="1755"/>
        <end position="1773"/>
    </location>
</feature>
<feature type="region of interest" description="Disordered" evidence="2">
    <location>
        <begin position="762"/>
        <end position="797"/>
    </location>
</feature>
<accession>A0A2C9U822</accession>
<feature type="region of interest" description="Disordered" evidence="2">
    <location>
        <begin position="1071"/>
        <end position="1123"/>
    </location>
</feature>
<feature type="compositionally biased region" description="Basic and acidic residues" evidence="2">
    <location>
        <begin position="4637"/>
        <end position="4668"/>
    </location>
</feature>
<feature type="region of interest" description="Disordered" evidence="2">
    <location>
        <begin position="1836"/>
        <end position="1860"/>
    </location>
</feature>
<feature type="compositionally biased region" description="Basic and acidic residues" evidence="2">
    <location>
        <begin position="281"/>
        <end position="299"/>
    </location>
</feature>
<dbReference type="PANTHER" id="PTHR35511">
    <property type="entry name" value="A-KINASE ANCHOR-LIKE PROTEIN"/>
    <property type="match status" value="1"/>
</dbReference>
<feature type="compositionally biased region" description="Basic and acidic residues" evidence="2">
    <location>
        <begin position="175"/>
        <end position="226"/>
    </location>
</feature>
<feature type="region of interest" description="Disordered" evidence="2">
    <location>
        <begin position="338"/>
        <end position="376"/>
    </location>
</feature>
<feature type="compositionally biased region" description="Polar residues" evidence="2">
    <location>
        <begin position="1700"/>
        <end position="1712"/>
    </location>
</feature>
<feature type="region of interest" description="Disordered" evidence="2">
    <location>
        <begin position="3159"/>
        <end position="3215"/>
    </location>
</feature>